<accession>A0A5A9PM84</accession>
<sequence length="211" mass="24140">MEEETLTLQEQCCSDEGLSQTHESVIPDLNDFLRIDVELEPVGNDREENACSKNVMRKQRNWERRVEAKKSKRKEEKQRKKPNSRNKDINGTQLSKRVIKVITKERLEDARGAGLVLCVDLSMTDHMSHKKISYKRAKELGVRTLRLPIDEYMVKKSNPKNFYSKILAINQVFEILLAFCDTKDWTTALASGIPPGKGYVVTSLISSEVGQ</sequence>
<reference evidence="8 9" key="1">
    <citation type="journal article" date="2019" name="Mol. Ecol. Resour.">
        <title>Chromosome-level genome assembly of Triplophysa tibetana, a fish adapted to the harsh high-altitude environment of the Tibetan Plateau.</title>
        <authorList>
            <person name="Yang X."/>
            <person name="Liu H."/>
            <person name="Ma Z."/>
            <person name="Zou Y."/>
            <person name="Zou M."/>
            <person name="Mao Y."/>
            <person name="Li X."/>
            <person name="Wang H."/>
            <person name="Chen T."/>
            <person name="Wang W."/>
            <person name="Yang R."/>
        </authorList>
    </citation>
    <scope>NUCLEOTIDE SEQUENCE [LARGE SCALE GENOMIC DNA]</scope>
    <source>
        <strain evidence="8">TTIB1903HZAU</strain>
        <tissue evidence="8">Muscle</tissue>
    </source>
</reference>
<dbReference type="InterPro" id="IPR007356">
    <property type="entry name" value="tRNA_m1G_MeTrfase_euk"/>
</dbReference>
<feature type="compositionally biased region" description="Basic and acidic residues" evidence="6">
    <location>
        <begin position="60"/>
        <end position="78"/>
    </location>
</feature>
<name>A0A5A9PM84_9TELE</name>
<dbReference type="InterPro" id="IPR028564">
    <property type="entry name" value="MT_TRM10-typ"/>
</dbReference>
<evidence type="ECO:0000256" key="4">
    <source>
        <dbReference type="ARBA" id="ARBA00022691"/>
    </source>
</evidence>
<evidence type="ECO:0000256" key="1">
    <source>
        <dbReference type="ARBA" id="ARBA00012797"/>
    </source>
</evidence>
<dbReference type="AlphaFoldDB" id="A0A5A9PM84"/>
<evidence type="ECO:0000256" key="5">
    <source>
        <dbReference type="ARBA" id="ARBA00048434"/>
    </source>
</evidence>
<comment type="caution">
    <text evidence="8">The sequence shown here is derived from an EMBL/GenBank/DDBJ whole genome shotgun (WGS) entry which is preliminary data.</text>
</comment>
<dbReference type="EC" id="2.1.1.221" evidence="1"/>
<dbReference type="InterPro" id="IPR038459">
    <property type="entry name" value="MT_TRM10-typ_sf"/>
</dbReference>
<dbReference type="PROSITE" id="PS51675">
    <property type="entry name" value="SAM_MT_TRM10"/>
    <property type="match status" value="1"/>
</dbReference>
<dbReference type="PANTHER" id="PTHR13563">
    <property type="entry name" value="TRNA (GUANINE-9-) METHYLTRANSFERASE"/>
    <property type="match status" value="1"/>
</dbReference>
<comment type="catalytic activity">
    <reaction evidence="5">
        <text>guanosine(9) in tRNA + S-adenosyl-L-methionine = N(1)-methylguanosine(9) in tRNA + S-adenosyl-L-homocysteine + H(+)</text>
        <dbReference type="Rhea" id="RHEA:43156"/>
        <dbReference type="Rhea" id="RHEA-COMP:10367"/>
        <dbReference type="Rhea" id="RHEA-COMP:10368"/>
        <dbReference type="ChEBI" id="CHEBI:15378"/>
        <dbReference type="ChEBI" id="CHEBI:57856"/>
        <dbReference type="ChEBI" id="CHEBI:59789"/>
        <dbReference type="ChEBI" id="CHEBI:73542"/>
        <dbReference type="ChEBI" id="CHEBI:74269"/>
        <dbReference type="EC" id="2.1.1.221"/>
    </reaction>
</comment>
<dbReference type="GO" id="GO:0052905">
    <property type="term" value="F:tRNA (guanosine(9)-N1)-methyltransferase activity"/>
    <property type="evidence" value="ECO:0007669"/>
    <property type="project" value="UniProtKB-EC"/>
</dbReference>
<evidence type="ECO:0000256" key="2">
    <source>
        <dbReference type="ARBA" id="ARBA00022603"/>
    </source>
</evidence>
<keyword evidence="2 8" id="KW-0489">Methyltransferase</keyword>
<dbReference type="Gene3D" id="3.40.1280.30">
    <property type="match status" value="1"/>
</dbReference>
<evidence type="ECO:0000256" key="6">
    <source>
        <dbReference type="SAM" id="MobiDB-lite"/>
    </source>
</evidence>
<evidence type="ECO:0000313" key="9">
    <source>
        <dbReference type="Proteomes" id="UP000324632"/>
    </source>
</evidence>
<gene>
    <name evidence="8" type="ORF">E1301_Tti015615</name>
</gene>
<dbReference type="GO" id="GO:0002939">
    <property type="term" value="P:tRNA N1-guanine methylation"/>
    <property type="evidence" value="ECO:0007669"/>
    <property type="project" value="TreeGrafter"/>
</dbReference>
<dbReference type="EMBL" id="SOYY01000003">
    <property type="protein sequence ID" value="KAA0722943.1"/>
    <property type="molecule type" value="Genomic_DNA"/>
</dbReference>
<evidence type="ECO:0000256" key="3">
    <source>
        <dbReference type="ARBA" id="ARBA00022679"/>
    </source>
</evidence>
<feature type="domain" description="SAM-dependent MTase TRM10-type" evidence="7">
    <location>
        <begin position="1"/>
        <end position="200"/>
    </location>
</feature>
<keyword evidence="3 8" id="KW-0808">Transferase</keyword>
<organism evidence="8 9">
    <name type="scientific">Triplophysa tibetana</name>
    <dbReference type="NCBI Taxonomy" id="1572043"/>
    <lineage>
        <taxon>Eukaryota</taxon>
        <taxon>Metazoa</taxon>
        <taxon>Chordata</taxon>
        <taxon>Craniata</taxon>
        <taxon>Vertebrata</taxon>
        <taxon>Euteleostomi</taxon>
        <taxon>Actinopterygii</taxon>
        <taxon>Neopterygii</taxon>
        <taxon>Teleostei</taxon>
        <taxon>Ostariophysi</taxon>
        <taxon>Cypriniformes</taxon>
        <taxon>Nemacheilidae</taxon>
        <taxon>Triplophysa</taxon>
    </lineage>
</organism>
<dbReference type="GO" id="GO:0005654">
    <property type="term" value="C:nucleoplasm"/>
    <property type="evidence" value="ECO:0007669"/>
    <property type="project" value="TreeGrafter"/>
</dbReference>
<keyword evidence="4" id="KW-0949">S-adenosyl-L-methionine</keyword>
<feature type="region of interest" description="Disordered" evidence="6">
    <location>
        <begin position="56"/>
        <end position="90"/>
    </location>
</feature>
<keyword evidence="9" id="KW-1185">Reference proteome</keyword>
<dbReference type="PANTHER" id="PTHR13563:SF19">
    <property type="entry name" value="TRNA METHYLTRANSFERASE 10 HOMOLOG B"/>
    <property type="match status" value="1"/>
</dbReference>
<evidence type="ECO:0000313" key="8">
    <source>
        <dbReference type="EMBL" id="KAA0722943.1"/>
    </source>
</evidence>
<dbReference type="GO" id="GO:0000049">
    <property type="term" value="F:tRNA binding"/>
    <property type="evidence" value="ECO:0007669"/>
    <property type="project" value="TreeGrafter"/>
</dbReference>
<protein>
    <recommendedName>
        <fullName evidence="1">tRNA (guanine(9)-N(1))-methyltransferase</fullName>
        <ecNumber evidence="1">2.1.1.221</ecNumber>
    </recommendedName>
</protein>
<proteinExistence type="predicted"/>
<dbReference type="Proteomes" id="UP000324632">
    <property type="component" value="Chromosome 3"/>
</dbReference>
<evidence type="ECO:0000259" key="7">
    <source>
        <dbReference type="PROSITE" id="PS51675"/>
    </source>
</evidence>